<reference evidence="2" key="1">
    <citation type="journal article" date="2019" name="Philos. Trans. R. Soc. Lond., B, Biol. Sci.">
        <title>Targeted metagenomic recovery of four divergent viruses reveals shared and distinctive characteristics of giant viruses of marine eukaryotes.</title>
        <authorList>
            <person name="Needham D.M."/>
            <person name="Poirier C."/>
            <person name="Hehenberger E."/>
            <person name="Jimenez V."/>
            <person name="Swalwell J.E."/>
            <person name="Santoro A.E."/>
            <person name="Worden A.Z."/>
        </authorList>
    </citation>
    <scope>NUCLEOTIDE SEQUENCE</scope>
    <source>
        <strain evidence="2">OPacV-662</strain>
    </source>
</reference>
<evidence type="ECO:0000313" key="2">
    <source>
        <dbReference type="EMBL" id="QFG73725.1"/>
    </source>
</evidence>
<keyword evidence="1" id="KW-0175">Coiled coil</keyword>
<evidence type="ECO:0000256" key="1">
    <source>
        <dbReference type="SAM" id="Coils"/>
    </source>
</evidence>
<organism evidence="2">
    <name type="scientific">Megaviridae environmental sample</name>
    <dbReference type="NCBI Taxonomy" id="1737588"/>
    <lineage>
        <taxon>Viruses</taxon>
        <taxon>Varidnaviria</taxon>
        <taxon>Bamfordvirae</taxon>
        <taxon>Nucleocytoviricota</taxon>
        <taxon>Megaviricetes</taxon>
        <taxon>Imitervirales</taxon>
        <taxon>Mimiviridae</taxon>
        <taxon>environmental samples</taxon>
    </lineage>
</organism>
<proteinExistence type="predicted"/>
<dbReference type="EMBL" id="MN448270">
    <property type="protein sequence ID" value="QFG73725.1"/>
    <property type="molecule type" value="Genomic_DNA"/>
</dbReference>
<protein>
    <submittedName>
        <fullName evidence="2">Uncharacterized protein</fullName>
    </submittedName>
</protein>
<sequence length="235" mass="27192">MDMDMDMDMNEHYRQKYLKYKQKYLAVKDGGVKIQNESDDPRKTVKNVFVGNHIVNNIYLNGKLSEIIEIMDQATIKDDKGNIINFDADYKVQVRAIKDPVYIQGFNWKYLLETRIDRGNSESYLYYPKLTDINPRQIDFRGLSGPTITDKYMFADKDNNTYQVDVRGKKFNEIEDLKKQIQDSPADNDELQQQLQQQLKEAEQSYQNLTNTISVINDIEGVIPAPAPASACTIL</sequence>
<accession>A0A5J6VHP9</accession>
<feature type="coiled-coil region" evidence="1">
    <location>
        <begin position="174"/>
        <end position="219"/>
    </location>
</feature>
<name>A0A5J6VHP9_9VIRU</name>